<evidence type="ECO:0000313" key="2">
    <source>
        <dbReference type="Proteomes" id="UP000054197"/>
    </source>
</evidence>
<dbReference type="Proteomes" id="UP000054197">
    <property type="component" value="Unassembled WGS sequence"/>
</dbReference>
<proteinExistence type="predicted"/>
<organism evidence="1 2">
    <name type="scientific">Pseudomonas fluorescens ICMP 11288</name>
    <dbReference type="NCBI Taxonomy" id="1198309"/>
    <lineage>
        <taxon>Bacteria</taxon>
        <taxon>Pseudomonadati</taxon>
        <taxon>Pseudomonadota</taxon>
        <taxon>Gammaproteobacteria</taxon>
        <taxon>Pseudomonadales</taxon>
        <taxon>Pseudomonadaceae</taxon>
        <taxon>Pseudomonas</taxon>
    </lineage>
</organism>
<accession>A0A0W0I5T6</accession>
<reference evidence="1 2" key="1">
    <citation type="submission" date="2015-09" db="EMBL/GenBank/DDBJ databases">
        <title>Genome sequence of ICMP 11288.</title>
        <authorList>
            <person name="Visnovsky S."/>
            <person name="Lu A."/>
            <person name="Panda P."/>
            <person name="Pitman A."/>
        </authorList>
    </citation>
    <scope>NUCLEOTIDE SEQUENCE [LARGE SCALE GENOMIC DNA]</scope>
    <source>
        <strain evidence="1 2">ICMP 11288</strain>
    </source>
</reference>
<dbReference type="AlphaFoldDB" id="A0A0W0I5T6"/>
<protein>
    <submittedName>
        <fullName evidence="1">Transcriptional regulator</fullName>
    </submittedName>
</protein>
<dbReference type="RefSeq" id="WP_058419240.1">
    <property type="nucleotide sequence ID" value="NZ_LKEF01000001.1"/>
</dbReference>
<name>A0A0W0I5T6_PSEFL</name>
<comment type="caution">
    <text evidence="1">The sequence shown here is derived from an EMBL/GenBank/DDBJ whole genome shotgun (WGS) entry which is preliminary data.</text>
</comment>
<evidence type="ECO:0000313" key="1">
    <source>
        <dbReference type="EMBL" id="KTB68469.1"/>
    </source>
</evidence>
<sequence>MIAKQVPGDEGKRQAFVDSLESGEPALQPLCPGIQLCTLTLGARQGLSLQIAREALQAGQLQRVLERRFEQAIAFAGCFPYLDSLGALVIWHALPASRSAREQAISRLLSLANLEALDKQRTR</sequence>
<dbReference type="EMBL" id="LKEF01000001">
    <property type="protein sequence ID" value="KTB68469.1"/>
    <property type="molecule type" value="Genomic_DNA"/>
</dbReference>
<gene>
    <name evidence="1" type="ORF">AO063_08315</name>
</gene>